<sequence>MKAIVQNEYGTTDVLQPADLPEPEAGPDGVVVRVRAAGVDPGVWHLMEGSPYLVRLMGFGVRRPKARVRGMDFAGVVHAVGGNVTRFRPGDEVFGTCQGSFAEYALTTVDSIARKPERLGFDEAAAVPISAFTALQALRDRGRVAPRQKVLIIGAGGGVGTFAVQIAKAFGAEVDGVCGTGKVDLVRSLGAARVFDYTREDFGGGYDLIVDTAGNRSLTSLRKSLTPRGTLVLVGGETEGKWIGAVGRTLRALMLGPFVKQKLRGLISTENQDDLQTLRALIEAGKVTPVIDRAYSLAEAPEAVRYVRDGHTSGKVVITV</sequence>
<organism evidence="3 4">
    <name type="scientific">Amycolatopsis japonica</name>
    <dbReference type="NCBI Taxonomy" id="208439"/>
    <lineage>
        <taxon>Bacteria</taxon>
        <taxon>Bacillati</taxon>
        <taxon>Actinomycetota</taxon>
        <taxon>Actinomycetes</taxon>
        <taxon>Pseudonocardiales</taxon>
        <taxon>Pseudonocardiaceae</taxon>
        <taxon>Amycolatopsis</taxon>
        <taxon>Amycolatopsis japonica group</taxon>
    </lineage>
</organism>
<evidence type="ECO:0000256" key="1">
    <source>
        <dbReference type="SAM" id="MobiDB-lite"/>
    </source>
</evidence>
<dbReference type="EMBL" id="CP008953">
    <property type="protein sequence ID" value="AIG74910.1"/>
    <property type="molecule type" value="Genomic_DNA"/>
</dbReference>
<dbReference type="eggNOG" id="COG0604">
    <property type="taxonomic scope" value="Bacteria"/>
</dbReference>
<dbReference type="GO" id="GO:0016491">
    <property type="term" value="F:oxidoreductase activity"/>
    <property type="evidence" value="ECO:0007669"/>
    <property type="project" value="InterPro"/>
</dbReference>
<dbReference type="Proteomes" id="UP000028492">
    <property type="component" value="Chromosome"/>
</dbReference>
<dbReference type="PANTHER" id="PTHR11695">
    <property type="entry name" value="ALCOHOL DEHYDROGENASE RELATED"/>
    <property type="match status" value="1"/>
</dbReference>
<dbReference type="Gene3D" id="3.90.180.10">
    <property type="entry name" value="Medium-chain alcohol dehydrogenases, catalytic domain"/>
    <property type="match status" value="1"/>
</dbReference>
<dbReference type="InterPro" id="IPR013154">
    <property type="entry name" value="ADH-like_N"/>
</dbReference>
<dbReference type="PANTHER" id="PTHR11695:SF294">
    <property type="entry name" value="RETICULON-4-INTERACTING PROTEIN 1, MITOCHONDRIAL"/>
    <property type="match status" value="1"/>
</dbReference>
<dbReference type="Pfam" id="PF08240">
    <property type="entry name" value="ADH_N"/>
    <property type="match status" value="1"/>
</dbReference>
<dbReference type="SUPFAM" id="SSF50129">
    <property type="entry name" value="GroES-like"/>
    <property type="match status" value="1"/>
</dbReference>
<accession>A0A075UXG6</accession>
<dbReference type="KEGG" id="aja:AJAP_10065"/>
<dbReference type="InterPro" id="IPR050700">
    <property type="entry name" value="YIM1/Zinc_Alcohol_DH_Fams"/>
</dbReference>
<dbReference type="STRING" id="208439.AJAP_10065"/>
<dbReference type="AlphaFoldDB" id="A0A075UXG6"/>
<dbReference type="InterPro" id="IPR011032">
    <property type="entry name" value="GroES-like_sf"/>
</dbReference>
<feature type="domain" description="Enoyl reductase (ER)" evidence="2">
    <location>
        <begin position="10"/>
        <end position="318"/>
    </location>
</feature>
<evidence type="ECO:0000313" key="4">
    <source>
        <dbReference type="Proteomes" id="UP000028492"/>
    </source>
</evidence>
<dbReference type="Gene3D" id="3.40.50.720">
    <property type="entry name" value="NAD(P)-binding Rossmann-like Domain"/>
    <property type="match status" value="1"/>
</dbReference>
<evidence type="ECO:0000313" key="3">
    <source>
        <dbReference type="EMBL" id="AIG74910.1"/>
    </source>
</evidence>
<proteinExistence type="predicted"/>
<evidence type="ECO:0000259" key="2">
    <source>
        <dbReference type="SMART" id="SM00829"/>
    </source>
</evidence>
<gene>
    <name evidence="3" type="ORF">AJAP_10065</name>
</gene>
<dbReference type="Pfam" id="PF13602">
    <property type="entry name" value="ADH_zinc_N_2"/>
    <property type="match status" value="1"/>
</dbReference>
<name>A0A075UXG6_9PSEU</name>
<dbReference type="CDD" id="cd08267">
    <property type="entry name" value="MDR1"/>
    <property type="match status" value="1"/>
</dbReference>
<dbReference type="HOGENOM" id="CLU_026673_3_3_11"/>
<reference evidence="3 4" key="1">
    <citation type="journal article" date="2014" name="J. Biotechnol.">
        <title>Complete genome sequence of the actinobacterium Amycolatopsis japonica MG417-CF17(T) (=DSM 44213T) producing (S,S)-N,N'-ethylenediaminedisuccinic acid.</title>
        <authorList>
            <person name="Stegmann E."/>
            <person name="Albersmeier A."/>
            <person name="Spohn M."/>
            <person name="Gert H."/>
            <person name="Weber T."/>
            <person name="Wohlleben W."/>
            <person name="Kalinowski J."/>
            <person name="Ruckert C."/>
        </authorList>
    </citation>
    <scope>NUCLEOTIDE SEQUENCE [LARGE SCALE GENOMIC DNA]</scope>
    <source>
        <strain evidence="4">MG417-CF17 (DSM 44213)</strain>
    </source>
</reference>
<dbReference type="SUPFAM" id="SSF51735">
    <property type="entry name" value="NAD(P)-binding Rossmann-fold domains"/>
    <property type="match status" value="1"/>
</dbReference>
<protein>
    <recommendedName>
        <fullName evidence="2">Enoyl reductase (ER) domain-containing protein</fullName>
    </recommendedName>
</protein>
<dbReference type="InterPro" id="IPR020843">
    <property type="entry name" value="ER"/>
</dbReference>
<dbReference type="SMART" id="SM00829">
    <property type="entry name" value="PKS_ER"/>
    <property type="match status" value="1"/>
</dbReference>
<feature type="region of interest" description="Disordered" evidence="1">
    <location>
        <begin position="1"/>
        <end position="23"/>
    </location>
</feature>
<keyword evidence="4" id="KW-1185">Reference proteome</keyword>
<dbReference type="InterPro" id="IPR036291">
    <property type="entry name" value="NAD(P)-bd_dom_sf"/>
</dbReference>
<dbReference type="RefSeq" id="WP_038509933.1">
    <property type="nucleotide sequence ID" value="NZ_CP008953.1"/>
</dbReference>